<dbReference type="AlphaFoldDB" id="H2YJB1"/>
<name>H2YJB1_CIOSA</name>
<evidence type="ECO:0000256" key="2">
    <source>
        <dbReference type="ARBA" id="ARBA00004922"/>
    </source>
</evidence>
<evidence type="ECO:0000256" key="3">
    <source>
        <dbReference type="ARBA" id="ARBA00008919"/>
    </source>
</evidence>
<dbReference type="Pfam" id="PF17039">
    <property type="entry name" value="Glyco_tran_10_N"/>
    <property type="match status" value="1"/>
</dbReference>
<dbReference type="EC" id="2.4.1.-" evidence="11"/>
<feature type="domain" description="Fucosyltransferase N-terminal" evidence="13">
    <location>
        <begin position="59"/>
        <end position="167"/>
    </location>
</feature>
<dbReference type="Pfam" id="PF00852">
    <property type="entry name" value="Glyco_transf_10"/>
    <property type="match status" value="1"/>
</dbReference>
<keyword evidence="4 11" id="KW-0328">Glycosyltransferase</keyword>
<dbReference type="SUPFAM" id="SSF53756">
    <property type="entry name" value="UDP-Glycosyltransferase/glycogen phosphorylase"/>
    <property type="match status" value="1"/>
</dbReference>
<evidence type="ECO:0000256" key="8">
    <source>
        <dbReference type="ARBA" id="ARBA00022989"/>
    </source>
</evidence>
<evidence type="ECO:0000256" key="6">
    <source>
        <dbReference type="ARBA" id="ARBA00022692"/>
    </source>
</evidence>
<evidence type="ECO:0000256" key="10">
    <source>
        <dbReference type="ARBA" id="ARBA00023180"/>
    </source>
</evidence>
<sequence length="409" mass="47702">AFEMKRSLFLLIVIFGLACIFIYFREARNLWPAKITRFGLSKFKLNEIVNVDGSVKKEERSLILYWDYPWGDKSSGAPEGDFVGNCIQTYDRSKIKEAKAVVFHYTTIGQTDIPWTHYRDPDQIYVWWSAEGPAVLRIIGVDLTPFNGFFNWTWTYRQDADVFRGYGYRGYMLNTVKRGKKAVDDILAHKSNNSNIAIWSVSNCDGMSGAVKRMEYFKDMVAAGLNATTLGKCFPDSESIPQNFPMIYPPSMTVHKFYFAFENAEHCRDYITEKFWDNALKNDMVPVVWGPTKEDVLAVAPIHSFIHTDDFESPAKLEYLQFLDQNDDEYRKYFRWREDESMTDEKMIRMIEEEHQGISVQRPPKNLCELILQNKETKIIKSLHEVFMNESKECLADEPPKSYFQQLFS</sequence>
<evidence type="ECO:0000313" key="14">
    <source>
        <dbReference type="Ensembl" id="ENSCSAVP00000005410.1"/>
    </source>
</evidence>
<proteinExistence type="inferred from homology"/>
<feature type="transmembrane region" description="Helical" evidence="11">
    <location>
        <begin position="7"/>
        <end position="24"/>
    </location>
</feature>
<reference evidence="14" key="2">
    <citation type="submission" date="2025-08" db="UniProtKB">
        <authorList>
            <consortium name="Ensembl"/>
        </authorList>
    </citation>
    <scope>IDENTIFICATION</scope>
</reference>
<evidence type="ECO:0000259" key="12">
    <source>
        <dbReference type="Pfam" id="PF00852"/>
    </source>
</evidence>
<dbReference type="Ensembl" id="ENSCSAVT00000005482.1">
    <property type="protein sequence ID" value="ENSCSAVP00000005410.1"/>
    <property type="gene ID" value="ENSCSAVG00000003235.1"/>
</dbReference>
<accession>H2YJB1</accession>
<reference evidence="15" key="1">
    <citation type="submission" date="2003-08" db="EMBL/GenBank/DDBJ databases">
        <authorList>
            <person name="Birren B."/>
            <person name="Nusbaum C."/>
            <person name="Abebe A."/>
            <person name="Abouelleil A."/>
            <person name="Adekoya E."/>
            <person name="Ait-zahra M."/>
            <person name="Allen N."/>
            <person name="Allen T."/>
            <person name="An P."/>
            <person name="Anderson M."/>
            <person name="Anderson S."/>
            <person name="Arachchi H."/>
            <person name="Armbruster J."/>
            <person name="Bachantsang P."/>
            <person name="Baldwin J."/>
            <person name="Barry A."/>
            <person name="Bayul T."/>
            <person name="Blitshsteyn B."/>
            <person name="Bloom T."/>
            <person name="Blye J."/>
            <person name="Boguslavskiy L."/>
            <person name="Borowsky M."/>
            <person name="Boukhgalter B."/>
            <person name="Brunache A."/>
            <person name="Butler J."/>
            <person name="Calixte N."/>
            <person name="Calvo S."/>
            <person name="Camarata J."/>
            <person name="Campo K."/>
            <person name="Chang J."/>
            <person name="Cheshatsang Y."/>
            <person name="Citroen M."/>
            <person name="Collymore A."/>
            <person name="Considine T."/>
            <person name="Cook A."/>
            <person name="Cooke P."/>
            <person name="Corum B."/>
            <person name="Cuomo C."/>
            <person name="David R."/>
            <person name="Dawoe T."/>
            <person name="Degray S."/>
            <person name="Dodge S."/>
            <person name="Dooley K."/>
            <person name="Dorje P."/>
            <person name="Dorjee K."/>
            <person name="Dorris L."/>
            <person name="Duffey N."/>
            <person name="Dupes A."/>
            <person name="Elkins T."/>
            <person name="Engels R."/>
            <person name="Erickson J."/>
            <person name="Farina A."/>
            <person name="Faro S."/>
            <person name="Ferreira P."/>
            <person name="Fischer H."/>
            <person name="Fitzgerald M."/>
            <person name="Foley K."/>
            <person name="Gage D."/>
            <person name="Galagan J."/>
            <person name="Gearin G."/>
            <person name="Gnerre S."/>
            <person name="Gnirke A."/>
            <person name="Goyette A."/>
            <person name="Graham J."/>
            <person name="Grandbois E."/>
            <person name="Gyaltsen K."/>
            <person name="Hafez N."/>
            <person name="Hagopian D."/>
            <person name="Hagos B."/>
            <person name="Hall J."/>
            <person name="Hatcher B."/>
            <person name="Heller A."/>
            <person name="Higgins H."/>
            <person name="Honan T."/>
            <person name="Horn A."/>
            <person name="Houde N."/>
            <person name="Hughes L."/>
            <person name="Hulme W."/>
            <person name="Husby E."/>
            <person name="Iliev I."/>
            <person name="Jaffe D."/>
            <person name="Jones C."/>
            <person name="Kamal M."/>
            <person name="Kamat A."/>
            <person name="Kamvysselis M."/>
            <person name="Karlsson E."/>
            <person name="Kells C."/>
            <person name="Kieu A."/>
            <person name="Kisner P."/>
            <person name="Kodira C."/>
            <person name="Kulbokas E."/>
            <person name="Labutti K."/>
            <person name="Lama D."/>
            <person name="Landers T."/>
            <person name="Leger J."/>
            <person name="Levine S."/>
            <person name="Lewis D."/>
            <person name="Lewis T."/>
            <person name="Lindblad-toh K."/>
            <person name="Liu X."/>
            <person name="Lokyitsang T."/>
            <person name="Lokyitsang Y."/>
            <person name="Lucien O."/>
            <person name="Lui A."/>
            <person name="Ma L.J."/>
            <person name="Mabbitt R."/>
            <person name="Macdonald J."/>
            <person name="Maclean C."/>
            <person name="Major J."/>
            <person name="Manning J."/>
            <person name="Marabella R."/>
            <person name="Maru K."/>
            <person name="Matthews C."/>
            <person name="Mauceli E."/>
            <person name="Mccarthy M."/>
            <person name="Mcdonough S."/>
            <person name="Mcghee T."/>
            <person name="Meldrim J."/>
            <person name="Meneus L."/>
            <person name="Mesirov J."/>
            <person name="Mihalev A."/>
            <person name="Mihova T."/>
            <person name="Mikkelsen T."/>
            <person name="Mlenga V."/>
            <person name="Moru K."/>
            <person name="Mozes J."/>
            <person name="Mulrain L."/>
            <person name="Munson G."/>
            <person name="Naylor J."/>
            <person name="Newes C."/>
            <person name="Nguyen C."/>
            <person name="Nguyen N."/>
            <person name="Nguyen T."/>
            <person name="Nicol R."/>
            <person name="Nielsen C."/>
            <person name="Nizzari M."/>
            <person name="Norbu C."/>
            <person name="Norbu N."/>
            <person name="O'donnell P."/>
            <person name="Okoawo O."/>
            <person name="O'leary S."/>
            <person name="Omotosho B."/>
            <person name="O'neill K."/>
            <person name="Osman S."/>
            <person name="Parker S."/>
            <person name="Perrin D."/>
            <person name="Phunkhang P."/>
            <person name="Piqani B."/>
            <person name="Purcell S."/>
            <person name="Rachupka T."/>
            <person name="Ramasamy U."/>
            <person name="Rameau R."/>
            <person name="Ray V."/>
            <person name="Raymond C."/>
            <person name="Retta R."/>
            <person name="Richardson S."/>
            <person name="Rise C."/>
            <person name="Rodriguez J."/>
            <person name="Rogers J."/>
            <person name="Rogov P."/>
            <person name="Rutman M."/>
            <person name="Schupbach R."/>
            <person name="Seaman C."/>
            <person name="Settipalli S."/>
            <person name="Sharpe T."/>
            <person name="Sheridan J."/>
            <person name="Sherpa N."/>
            <person name="Shi J."/>
            <person name="Smirnov S."/>
            <person name="Smith C."/>
            <person name="Sougnez C."/>
            <person name="Spencer B."/>
            <person name="Stalker J."/>
            <person name="Stange-thomann N."/>
            <person name="Stavropoulos S."/>
            <person name="Stetson K."/>
            <person name="Stone C."/>
            <person name="Stone S."/>
            <person name="Stubbs M."/>
            <person name="Talamas J."/>
            <person name="Tchuinga P."/>
            <person name="Tenzing P."/>
            <person name="Tesfaye S."/>
            <person name="Theodore J."/>
            <person name="Thoulutsang Y."/>
            <person name="Topham K."/>
            <person name="Towey S."/>
            <person name="Tsamla T."/>
            <person name="Tsomo N."/>
            <person name="Vallee D."/>
            <person name="Vassiliev H."/>
            <person name="Venkataraman V."/>
            <person name="Vinson J."/>
            <person name="Vo A."/>
            <person name="Wade C."/>
            <person name="Wang S."/>
            <person name="Wangchuk T."/>
            <person name="Wangdi T."/>
            <person name="Whittaker C."/>
            <person name="Wilkinson J."/>
            <person name="Wu Y."/>
            <person name="Wyman D."/>
            <person name="Yadav S."/>
            <person name="Yang S."/>
            <person name="Yang X."/>
            <person name="Yeager S."/>
            <person name="Yee E."/>
            <person name="Young G."/>
            <person name="Zainoun J."/>
            <person name="Zembeck L."/>
            <person name="Zimmer A."/>
            <person name="Zody M."/>
            <person name="Lander E."/>
        </authorList>
    </citation>
    <scope>NUCLEOTIDE SEQUENCE [LARGE SCALE GENOMIC DNA]</scope>
</reference>
<dbReference type="HOGENOM" id="CLU_032075_2_0_1"/>
<dbReference type="UniPathway" id="UPA00378"/>
<dbReference type="GO" id="GO:0046920">
    <property type="term" value="F:alpha-(1-&gt;3)-fucosyltransferase activity"/>
    <property type="evidence" value="ECO:0007669"/>
    <property type="project" value="TreeGrafter"/>
</dbReference>
<keyword evidence="5 11" id="KW-0808">Transferase</keyword>
<dbReference type="Proteomes" id="UP000007875">
    <property type="component" value="Unassembled WGS sequence"/>
</dbReference>
<dbReference type="InterPro" id="IPR038577">
    <property type="entry name" value="GT10-like_C_sf"/>
</dbReference>
<evidence type="ECO:0000256" key="4">
    <source>
        <dbReference type="ARBA" id="ARBA00022676"/>
    </source>
</evidence>
<dbReference type="eggNOG" id="KOG2619">
    <property type="taxonomic scope" value="Eukaryota"/>
</dbReference>
<keyword evidence="10" id="KW-0325">Glycoprotein</keyword>
<comment type="similarity">
    <text evidence="3 11">Belongs to the glycosyltransferase 10 family.</text>
</comment>
<dbReference type="PANTHER" id="PTHR11929:SF145">
    <property type="entry name" value="ALPHA-(1,3)-FUCOSYLTRANSFERASE FUT-1"/>
    <property type="match status" value="1"/>
</dbReference>
<keyword evidence="9 11" id="KW-0472">Membrane</keyword>
<dbReference type="InterPro" id="IPR001503">
    <property type="entry name" value="Glyco_trans_10"/>
</dbReference>
<evidence type="ECO:0000256" key="9">
    <source>
        <dbReference type="ARBA" id="ARBA00023136"/>
    </source>
</evidence>
<reference evidence="14" key="3">
    <citation type="submission" date="2025-09" db="UniProtKB">
        <authorList>
            <consortium name="Ensembl"/>
        </authorList>
    </citation>
    <scope>IDENTIFICATION</scope>
</reference>
<keyword evidence="8 11" id="KW-1133">Transmembrane helix</keyword>
<dbReference type="Gene3D" id="3.40.50.11660">
    <property type="entry name" value="Glycosyl transferase family 10, C-terminal domain"/>
    <property type="match status" value="1"/>
</dbReference>
<dbReference type="InterPro" id="IPR031481">
    <property type="entry name" value="Glyco_tran_10_N"/>
</dbReference>
<evidence type="ECO:0000259" key="13">
    <source>
        <dbReference type="Pfam" id="PF17039"/>
    </source>
</evidence>
<evidence type="ECO:0000313" key="15">
    <source>
        <dbReference type="Proteomes" id="UP000007875"/>
    </source>
</evidence>
<dbReference type="PANTHER" id="PTHR11929">
    <property type="entry name" value="ALPHA- 1,3 -FUCOSYLTRANSFERASE"/>
    <property type="match status" value="1"/>
</dbReference>
<dbReference type="FunFam" id="3.40.50.11660:FF:000007">
    <property type="entry name" value="alpha-(1,3)-fucosyltransferase 6-like"/>
    <property type="match status" value="1"/>
</dbReference>
<keyword evidence="6 11" id="KW-0812">Transmembrane</keyword>
<evidence type="ECO:0000256" key="1">
    <source>
        <dbReference type="ARBA" id="ARBA00004167"/>
    </source>
</evidence>
<keyword evidence="11" id="KW-0333">Golgi apparatus</keyword>
<dbReference type="InParanoid" id="H2YJB1"/>
<dbReference type="GeneTree" id="ENSGT00940000159014"/>
<dbReference type="InterPro" id="IPR055270">
    <property type="entry name" value="Glyco_tran_10_C"/>
</dbReference>
<evidence type="ECO:0000256" key="5">
    <source>
        <dbReference type="ARBA" id="ARBA00022679"/>
    </source>
</evidence>
<comment type="subcellular location">
    <subcellularLocation>
        <location evidence="11">Golgi apparatus</location>
        <location evidence="11">Golgi stack membrane</location>
        <topology evidence="11">Single-pass type II membrane protein</topology>
    </subcellularLocation>
    <subcellularLocation>
        <location evidence="1">Membrane</location>
        <topology evidence="1">Single-pass membrane protein</topology>
    </subcellularLocation>
</comment>
<protein>
    <recommendedName>
        <fullName evidence="11">Fucosyltransferase</fullName>
        <ecNumber evidence="11">2.4.1.-</ecNumber>
    </recommendedName>
</protein>
<evidence type="ECO:0000256" key="7">
    <source>
        <dbReference type="ARBA" id="ARBA00022968"/>
    </source>
</evidence>
<comment type="pathway">
    <text evidence="2">Protein modification; protein glycosylation.</text>
</comment>
<dbReference type="GO" id="GO:0032580">
    <property type="term" value="C:Golgi cisterna membrane"/>
    <property type="evidence" value="ECO:0007669"/>
    <property type="project" value="UniProtKB-SubCell"/>
</dbReference>
<feature type="domain" description="Fucosyltransferase C-terminal" evidence="12">
    <location>
        <begin position="193"/>
        <end position="385"/>
    </location>
</feature>
<organism evidence="14 15">
    <name type="scientific">Ciona savignyi</name>
    <name type="common">Pacific transparent sea squirt</name>
    <dbReference type="NCBI Taxonomy" id="51511"/>
    <lineage>
        <taxon>Eukaryota</taxon>
        <taxon>Metazoa</taxon>
        <taxon>Chordata</taxon>
        <taxon>Tunicata</taxon>
        <taxon>Ascidiacea</taxon>
        <taxon>Phlebobranchia</taxon>
        <taxon>Cionidae</taxon>
        <taxon>Ciona</taxon>
    </lineage>
</organism>
<evidence type="ECO:0000256" key="11">
    <source>
        <dbReference type="RuleBase" id="RU003832"/>
    </source>
</evidence>
<keyword evidence="7" id="KW-0735">Signal-anchor</keyword>
<keyword evidence="15" id="KW-1185">Reference proteome</keyword>